<sequence>MVVESKSFLLQGITTYEYVVVMRAQSEPPGPSVVGEDRHSLPSSPRSSAMPDISGKSSVKWACNMDHQVIGPSNLTAHEKEEEEKEEGEEEEEEWSEQELEATTLRNGNKGKATIKVKDDVNVFEYVMVTQPRTPYFVTKLRQKKRTQLLVPTNVIKEHRLELPENLIFLDENGKAWRLKGVWSGAAERTSQGSPLKAKQGSQGEENSSKQSKAVCDHSLLDCFKVDMQPIGEPAFVSIDEKLSLLYCSPSACCIFKVPNQLRKVNEKAYEPEIIAIGPYHRGVKLEKVEGGTLLDIKFQDGVWYGVLQIPPFTIEDRTESFFRNLIAYEQYCLDNQPCYMTDYLTLMNSLIESPKDVAILSHIGIIDNWIGDDEVVSKMFNKIGDAFMVQRDQFYYADILNKANICCQKPWNRRMAKLNQNFLNSPWAPISVLAALVLLLLAFKKTFFAVFPRS</sequence>
<comment type="caution">
    <text evidence="1">The sequence shown here is derived from an EMBL/GenBank/DDBJ whole genome shotgun (WGS) entry which is preliminary data.</text>
</comment>
<protein>
    <submittedName>
        <fullName evidence="1">Uncharacterized protein</fullName>
    </submittedName>
</protein>
<organism evidence="1 2">
    <name type="scientific">Vaccinium darrowii</name>
    <dbReference type="NCBI Taxonomy" id="229202"/>
    <lineage>
        <taxon>Eukaryota</taxon>
        <taxon>Viridiplantae</taxon>
        <taxon>Streptophyta</taxon>
        <taxon>Embryophyta</taxon>
        <taxon>Tracheophyta</taxon>
        <taxon>Spermatophyta</taxon>
        <taxon>Magnoliopsida</taxon>
        <taxon>eudicotyledons</taxon>
        <taxon>Gunneridae</taxon>
        <taxon>Pentapetalae</taxon>
        <taxon>asterids</taxon>
        <taxon>Ericales</taxon>
        <taxon>Ericaceae</taxon>
        <taxon>Vaccinioideae</taxon>
        <taxon>Vaccinieae</taxon>
        <taxon>Vaccinium</taxon>
    </lineage>
</organism>
<dbReference type="Proteomes" id="UP000828048">
    <property type="component" value="Chromosome 2"/>
</dbReference>
<reference evidence="1 2" key="1">
    <citation type="journal article" date="2021" name="Hortic Res">
        <title>High-quality reference genome and annotation aids understanding of berry development for evergreen blueberry (Vaccinium darrowii).</title>
        <authorList>
            <person name="Yu J."/>
            <person name="Hulse-Kemp A.M."/>
            <person name="Babiker E."/>
            <person name="Staton M."/>
        </authorList>
    </citation>
    <scope>NUCLEOTIDE SEQUENCE [LARGE SCALE GENOMIC DNA]</scope>
    <source>
        <strain evidence="2">cv. NJ 8807/NJ 8810</strain>
        <tissue evidence="1">Young leaf</tissue>
    </source>
</reference>
<evidence type="ECO:0000313" key="2">
    <source>
        <dbReference type="Proteomes" id="UP000828048"/>
    </source>
</evidence>
<name>A0ACB7X140_9ERIC</name>
<dbReference type="EMBL" id="CM037152">
    <property type="protein sequence ID" value="KAH7834225.1"/>
    <property type="molecule type" value="Genomic_DNA"/>
</dbReference>
<proteinExistence type="predicted"/>
<gene>
    <name evidence="1" type="ORF">Vadar_013919</name>
</gene>
<keyword evidence="2" id="KW-1185">Reference proteome</keyword>
<accession>A0ACB7X140</accession>
<evidence type="ECO:0000313" key="1">
    <source>
        <dbReference type="EMBL" id="KAH7834225.1"/>
    </source>
</evidence>